<dbReference type="Proteomes" id="UP000801492">
    <property type="component" value="Unassembled WGS sequence"/>
</dbReference>
<dbReference type="SUPFAM" id="SSF56784">
    <property type="entry name" value="HAD-like"/>
    <property type="match status" value="1"/>
</dbReference>
<evidence type="ECO:0000259" key="1">
    <source>
        <dbReference type="PROSITE" id="PS50969"/>
    </source>
</evidence>
<evidence type="ECO:0000313" key="2">
    <source>
        <dbReference type="EMBL" id="KAF2884965.1"/>
    </source>
</evidence>
<accession>A0A8K0CJB2</accession>
<gene>
    <name evidence="2" type="ORF">ILUMI_21186</name>
</gene>
<dbReference type="PANTHER" id="PTHR48493:SF1">
    <property type="entry name" value="UBIQUITIN-LIKE DOMAIN-CONTAINING CTD PHOSPHATASE 1"/>
    <property type="match status" value="1"/>
</dbReference>
<dbReference type="PANTHER" id="PTHR48493">
    <property type="entry name" value="UBIQUITIN-LIKE DOMAIN-CONTAINING CTD PHOSPHATASE 1"/>
    <property type="match status" value="1"/>
</dbReference>
<protein>
    <recommendedName>
        <fullName evidence="1">FCP1 homology domain-containing protein</fullName>
    </recommendedName>
</protein>
<reference evidence="2" key="1">
    <citation type="submission" date="2019-08" db="EMBL/GenBank/DDBJ databases">
        <title>The genome of the North American firefly Photinus pyralis.</title>
        <authorList>
            <consortium name="Photinus pyralis genome working group"/>
            <person name="Fallon T.R."/>
            <person name="Sander Lower S.E."/>
            <person name="Weng J.-K."/>
        </authorList>
    </citation>
    <scope>NUCLEOTIDE SEQUENCE</scope>
    <source>
        <strain evidence="2">TRF0915ILg1</strain>
        <tissue evidence="2">Whole body</tissue>
    </source>
</reference>
<dbReference type="InterPro" id="IPR004274">
    <property type="entry name" value="FCP1_dom"/>
</dbReference>
<dbReference type="InterPro" id="IPR036412">
    <property type="entry name" value="HAD-like_sf"/>
</dbReference>
<evidence type="ECO:0000313" key="3">
    <source>
        <dbReference type="Proteomes" id="UP000801492"/>
    </source>
</evidence>
<dbReference type="AlphaFoldDB" id="A0A8K0CJB2"/>
<dbReference type="Gene3D" id="3.40.50.1000">
    <property type="entry name" value="HAD superfamily/HAD-like"/>
    <property type="match status" value="1"/>
</dbReference>
<feature type="domain" description="FCP1 homology" evidence="1">
    <location>
        <begin position="49"/>
        <end position="205"/>
    </location>
</feature>
<dbReference type="GO" id="GO:0090364">
    <property type="term" value="P:regulation of proteasome assembly"/>
    <property type="evidence" value="ECO:0007669"/>
    <property type="project" value="InterPro"/>
</dbReference>
<keyword evidence="3" id="KW-1185">Reference proteome</keyword>
<comment type="caution">
    <text evidence="2">The sequence shown here is derived from an EMBL/GenBank/DDBJ whole genome shotgun (WGS) entry which is preliminary data.</text>
</comment>
<sequence>MDERGDSGQEKCVEHMKLQKRIVESQIGEKENTCENKSEVPQLKLLGKPRPNKKLLVLDIDRTIYDCATPPRLCYRKRPHLNRLLEEAFKHYDIGLWSATDMKSIEAKIKVMHLDDNSKYNFLFYMDESFMEEVMMDFEIIMTKPLSKIWNVLHEYGPTNTIICDDNPDNFIKNPRNGILVSPYNISNFWIDNELLYLQNYLEYLSGVQDVREIDHENWKEIEKNLRK</sequence>
<dbReference type="SMART" id="SM00577">
    <property type="entry name" value="CPDc"/>
    <property type="match status" value="1"/>
</dbReference>
<dbReference type="InterPro" id="IPR051658">
    <property type="entry name" value="UBLCP1"/>
</dbReference>
<organism evidence="2 3">
    <name type="scientific">Ignelater luminosus</name>
    <name type="common">Cucubano</name>
    <name type="synonym">Pyrophorus luminosus</name>
    <dbReference type="NCBI Taxonomy" id="2038154"/>
    <lineage>
        <taxon>Eukaryota</taxon>
        <taxon>Metazoa</taxon>
        <taxon>Ecdysozoa</taxon>
        <taxon>Arthropoda</taxon>
        <taxon>Hexapoda</taxon>
        <taxon>Insecta</taxon>
        <taxon>Pterygota</taxon>
        <taxon>Neoptera</taxon>
        <taxon>Endopterygota</taxon>
        <taxon>Coleoptera</taxon>
        <taxon>Polyphaga</taxon>
        <taxon>Elateriformia</taxon>
        <taxon>Elateroidea</taxon>
        <taxon>Elateridae</taxon>
        <taxon>Agrypninae</taxon>
        <taxon>Pyrophorini</taxon>
        <taxon>Ignelater</taxon>
    </lineage>
</organism>
<dbReference type="PROSITE" id="PS50969">
    <property type="entry name" value="FCP1"/>
    <property type="match status" value="1"/>
</dbReference>
<dbReference type="InterPro" id="IPR023214">
    <property type="entry name" value="HAD_sf"/>
</dbReference>
<proteinExistence type="predicted"/>
<dbReference type="OrthoDB" id="6696206at2759"/>
<dbReference type="Pfam" id="PF03031">
    <property type="entry name" value="NIF"/>
    <property type="match status" value="1"/>
</dbReference>
<name>A0A8K0CJB2_IGNLU</name>
<dbReference type="EMBL" id="VTPC01090044">
    <property type="protein sequence ID" value="KAF2884965.1"/>
    <property type="molecule type" value="Genomic_DNA"/>
</dbReference>